<keyword evidence="1" id="KW-0812">Transmembrane</keyword>
<evidence type="ECO:0000256" key="1">
    <source>
        <dbReference type="SAM" id="Phobius"/>
    </source>
</evidence>
<gene>
    <name evidence="3" type="ORF">PEPS_25990</name>
</gene>
<protein>
    <submittedName>
        <fullName evidence="3">Membrane protein</fullName>
    </submittedName>
</protein>
<dbReference type="RefSeq" id="WP_338397264.1">
    <property type="nucleotide sequence ID" value="NZ_AP025292.1"/>
</dbReference>
<dbReference type="InterPro" id="IPR039447">
    <property type="entry name" value="UreH-like_TM_dom"/>
</dbReference>
<dbReference type="PANTHER" id="PTHR42208">
    <property type="entry name" value="HEAVY METAL TRANSPORTER-RELATED"/>
    <property type="match status" value="1"/>
</dbReference>
<dbReference type="Proteomes" id="UP001354989">
    <property type="component" value="Chromosome"/>
</dbReference>
<feature type="transmembrane region" description="Helical" evidence="1">
    <location>
        <begin position="123"/>
        <end position="152"/>
    </location>
</feature>
<dbReference type="PANTHER" id="PTHR42208:SF1">
    <property type="entry name" value="HEAVY METAL TRANSPORTER"/>
    <property type="match status" value="1"/>
</dbReference>
<feature type="transmembrane region" description="Helical" evidence="1">
    <location>
        <begin position="6"/>
        <end position="30"/>
    </location>
</feature>
<reference evidence="3 4" key="1">
    <citation type="submission" date="2021-12" db="EMBL/GenBank/DDBJ databases">
        <title>Genome sequencing of bacteria with rrn-lacking chromosome and rrn-plasmid.</title>
        <authorList>
            <person name="Anda M."/>
            <person name="Iwasaki W."/>
        </authorList>
    </citation>
    <scope>NUCLEOTIDE SEQUENCE [LARGE SCALE GENOMIC DNA]</scope>
    <source>
        <strain evidence="3 4">NBRC 101262</strain>
    </source>
</reference>
<evidence type="ECO:0000259" key="2">
    <source>
        <dbReference type="Pfam" id="PF13386"/>
    </source>
</evidence>
<keyword evidence="1" id="KW-0472">Membrane</keyword>
<feature type="transmembrane region" description="Helical" evidence="1">
    <location>
        <begin position="76"/>
        <end position="94"/>
    </location>
</feature>
<feature type="transmembrane region" description="Helical" evidence="1">
    <location>
        <begin position="51"/>
        <end position="70"/>
    </location>
</feature>
<dbReference type="EMBL" id="AP025292">
    <property type="protein sequence ID" value="BDD00319.1"/>
    <property type="molecule type" value="Genomic_DNA"/>
</dbReference>
<name>A0ABM7VH68_9BACT</name>
<keyword evidence="4" id="KW-1185">Reference proteome</keyword>
<dbReference type="Pfam" id="PF13386">
    <property type="entry name" value="DsbD_2"/>
    <property type="match status" value="1"/>
</dbReference>
<organism evidence="3 4">
    <name type="scientific">Persicobacter psychrovividus</name>
    <dbReference type="NCBI Taxonomy" id="387638"/>
    <lineage>
        <taxon>Bacteria</taxon>
        <taxon>Pseudomonadati</taxon>
        <taxon>Bacteroidota</taxon>
        <taxon>Cytophagia</taxon>
        <taxon>Cytophagales</taxon>
        <taxon>Persicobacteraceae</taxon>
        <taxon>Persicobacter</taxon>
    </lineage>
</organism>
<sequence>MLFSVAFMIGLMGSLHCMGMCGPISMALPVPNRTPVRVLQAAILYNISRTLVYMLLGAIIGLLGVSISFAAPQQNLSVAMGLLMLLFVIMPKAWTMAMEKRVGGQWAAKLKKGFGYFFRKRSLWSFAGVGLLNGLLPCGLVYLALAGALAIGDWQKSALYMGAFGLGTFPMMLSVNLLGNWIKGKSFYRNFYRLVPVFTLLIALMFILRGLNLGIPYLSPQLRTAAGTQVVQCD</sequence>
<evidence type="ECO:0000313" key="4">
    <source>
        <dbReference type="Proteomes" id="UP001354989"/>
    </source>
</evidence>
<accession>A0ABM7VH68</accession>
<feature type="domain" description="Urease accessory protein UreH-like transmembrane" evidence="2">
    <location>
        <begin position="5"/>
        <end position="204"/>
    </location>
</feature>
<proteinExistence type="predicted"/>
<feature type="transmembrane region" description="Helical" evidence="1">
    <location>
        <begin position="158"/>
        <end position="179"/>
    </location>
</feature>
<keyword evidence="1" id="KW-1133">Transmembrane helix</keyword>
<evidence type="ECO:0000313" key="3">
    <source>
        <dbReference type="EMBL" id="BDD00319.1"/>
    </source>
</evidence>
<feature type="transmembrane region" description="Helical" evidence="1">
    <location>
        <begin position="191"/>
        <end position="211"/>
    </location>
</feature>